<gene>
    <name evidence="3" type="primary">cas5e</name>
    <name evidence="3" type="ORF">ABC977_07040</name>
</gene>
<evidence type="ECO:0000313" key="4">
    <source>
        <dbReference type="Proteomes" id="UP001564408"/>
    </source>
</evidence>
<dbReference type="Proteomes" id="UP001564408">
    <property type="component" value="Unassembled WGS sequence"/>
</dbReference>
<proteinExistence type="predicted"/>
<dbReference type="Pfam" id="PF09704">
    <property type="entry name" value="Cas_Cas5d"/>
    <property type="match status" value="1"/>
</dbReference>
<accession>A0ABV4BDA7</accession>
<dbReference type="InterPro" id="IPR021124">
    <property type="entry name" value="CRISPR-assoc_prot_Cas5"/>
</dbReference>
<comment type="caution">
    <text evidence="3">The sequence shown here is derived from an EMBL/GenBank/DDBJ whole genome shotgun (WGS) entry which is preliminary data.</text>
</comment>
<dbReference type="NCBIfam" id="TIGR02593">
    <property type="entry name" value="CRISPR_cas5"/>
    <property type="match status" value="1"/>
</dbReference>
<dbReference type="NCBIfam" id="TIGR01868">
    <property type="entry name" value="casD_Cas5e"/>
    <property type="match status" value="1"/>
</dbReference>
<dbReference type="InterPro" id="IPR013422">
    <property type="entry name" value="CRISPR-assoc_prot_Cas5_N"/>
</dbReference>
<feature type="region of interest" description="Disordered" evidence="2">
    <location>
        <begin position="72"/>
        <end position="107"/>
    </location>
</feature>
<name>A0ABV4BDA7_9GAMM</name>
<dbReference type="RefSeq" id="WP_369666548.1">
    <property type="nucleotide sequence ID" value="NZ_JBDKXB010000006.1"/>
</dbReference>
<dbReference type="EMBL" id="JBDKXB010000006">
    <property type="protein sequence ID" value="MEY6432165.1"/>
    <property type="molecule type" value="Genomic_DNA"/>
</dbReference>
<dbReference type="Gene3D" id="3.30.70.2660">
    <property type="match status" value="1"/>
</dbReference>
<evidence type="ECO:0000256" key="2">
    <source>
        <dbReference type="SAM" id="MobiDB-lite"/>
    </source>
</evidence>
<keyword evidence="1" id="KW-0051">Antiviral defense</keyword>
<evidence type="ECO:0000256" key="1">
    <source>
        <dbReference type="ARBA" id="ARBA00023118"/>
    </source>
</evidence>
<dbReference type="CDD" id="cd09645">
    <property type="entry name" value="Cas5_I-E"/>
    <property type="match status" value="1"/>
</dbReference>
<organism evidence="3 4">
    <name type="scientific">Thioalkalicoccus limnaeus</name>
    <dbReference type="NCBI Taxonomy" id="120681"/>
    <lineage>
        <taxon>Bacteria</taxon>
        <taxon>Pseudomonadati</taxon>
        <taxon>Pseudomonadota</taxon>
        <taxon>Gammaproteobacteria</taxon>
        <taxon>Chromatiales</taxon>
        <taxon>Chromatiaceae</taxon>
        <taxon>Thioalkalicoccus</taxon>
    </lineage>
</organism>
<evidence type="ECO:0000313" key="3">
    <source>
        <dbReference type="EMBL" id="MEY6432165.1"/>
    </source>
</evidence>
<protein>
    <submittedName>
        <fullName evidence="3">Type I-E CRISPR-associated protein Cas5/CasD</fullName>
    </submittedName>
</protein>
<reference evidence="3 4" key="1">
    <citation type="submission" date="2024-05" db="EMBL/GenBank/DDBJ databases">
        <title>Genome Sequence and Characterization of the New Strain Purple Sulfur Bacterium of Genus Thioalkalicoccus.</title>
        <authorList>
            <person name="Bryantseva I.A."/>
            <person name="Kyndt J.A."/>
            <person name="Imhoff J.F."/>
        </authorList>
    </citation>
    <scope>NUCLEOTIDE SEQUENCE [LARGE SCALE GENOMIC DNA]</scope>
    <source>
        <strain evidence="3 4">Um2</strain>
    </source>
</reference>
<keyword evidence="4" id="KW-1185">Reference proteome</keyword>
<feature type="compositionally biased region" description="Basic and acidic residues" evidence="2">
    <location>
        <begin position="82"/>
        <end position="99"/>
    </location>
</feature>
<sequence>MPRHLLLRLEAPLMAFGRETIDNFGIIRDFPALSMITGLLANALGWRREETGKHDRLQERLVLGARLERPGTRLQDNQNARLSKDDKGWTTKGKPEERAGGAGTYESPHRRFRDYHADLSMLVALRLEPTDEPPTLDDLIAALDHPARPLFIGRKPCLPSRRLFAGWHEGESVSHVLRSVPLPNDSPEGARLQWPDGEGTLPGDRALDLCDERNWTSGVHGGWRPIREGRIRAEEESA</sequence>
<dbReference type="InterPro" id="IPR010147">
    <property type="entry name" value="CRISPR-assoc_prot_CasD"/>
</dbReference>